<comment type="caution">
    <text evidence="1">The sequence shown here is derived from an EMBL/GenBank/DDBJ whole genome shotgun (WGS) entry which is preliminary data.</text>
</comment>
<dbReference type="AlphaFoldDB" id="J9E5D3"/>
<dbReference type="Proteomes" id="UP000004810">
    <property type="component" value="Unassembled WGS sequence"/>
</dbReference>
<evidence type="ECO:0000313" key="2">
    <source>
        <dbReference type="Proteomes" id="UP000004810"/>
    </source>
</evidence>
<protein>
    <submittedName>
        <fullName evidence="1">Uncharacterized protein</fullName>
    </submittedName>
</protein>
<name>J9E5D3_WUCBA</name>
<proteinExistence type="predicted"/>
<dbReference type="EMBL" id="ADBV01016769">
    <property type="protein sequence ID" value="EJW72167.1"/>
    <property type="molecule type" value="Genomic_DNA"/>
</dbReference>
<organism evidence="1 2">
    <name type="scientific">Wuchereria bancrofti</name>
    <dbReference type="NCBI Taxonomy" id="6293"/>
    <lineage>
        <taxon>Eukaryota</taxon>
        <taxon>Metazoa</taxon>
        <taxon>Ecdysozoa</taxon>
        <taxon>Nematoda</taxon>
        <taxon>Chromadorea</taxon>
        <taxon>Rhabditida</taxon>
        <taxon>Spirurina</taxon>
        <taxon>Spiruromorpha</taxon>
        <taxon>Filarioidea</taxon>
        <taxon>Onchocercidae</taxon>
        <taxon>Wuchereria</taxon>
    </lineage>
</organism>
<feature type="non-terminal residue" evidence="1">
    <location>
        <position position="80"/>
    </location>
</feature>
<reference evidence="2" key="1">
    <citation type="submission" date="2012-08" db="EMBL/GenBank/DDBJ databases">
        <title>The Genome Sequence of Wuchereria bancrofti.</title>
        <authorList>
            <person name="Nutman T.B."/>
            <person name="Fink D.L."/>
            <person name="Russ C."/>
            <person name="Young S."/>
            <person name="Zeng Q."/>
            <person name="Koehrsen M."/>
            <person name="Alvarado L."/>
            <person name="Berlin A."/>
            <person name="Chapman S.B."/>
            <person name="Chen Z."/>
            <person name="Freedman E."/>
            <person name="Gellesch M."/>
            <person name="Goldberg J."/>
            <person name="Griggs A."/>
            <person name="Gujja S."/>
            <person name="Heilman E.R."/>
            <person name="Heiman D."/>
            <person name="Hepburn T."/>
            <person name="Howarth C."/>
            <person name="Jen D."/>
            <person name="Larson L."/>
            <person name="Lewis B."/>
            <person name="Mehta T."/>
            <person name="Park D."/>
            <person name="Pearson M."/>
            <person name="Roberts A."/>
            <person name="Saif S."/>
            <person name="Shea T."/>
            <person name="Shenoy N."/>
            <person name="Sisk P."/>
            <person name="Stolte C."/>
            <person name="Sykes S."/>
            <person name="Walk T."/>
            <person name="White J."/>
            <person name="Yandava C."/>
            <person name="Haas B."/>
            <person name="Henn M.R."/>
            <person name="Nusbaum C."/>
            <person name="Birren B."/>
        </authorList>
    </citation>
    <scope>NUCLEOTIDE SEQUENCE [LARGE SCALE GENOMIC DNA]</scope>
    <source>
        <strain evidence="2">NA</strain>
    </source>
</reference>
<sequence length="80" mass="9200">MSIATKESNEEIYRLPYSDSTVSRVVQLSRLRDYKKAAYGLTNVYRQGSYGSKIRTLCCLLQLLRSEQFPEVMQSDLSNV</sequence>
<evidence type="ECO:0000313" key="1">
    <source>
        <dbReference type="EMBL" id="EJW72167.1"/>
    </source>
</evidence>
<accession>J9E5D3</accession>
<gene>
    <name evidence="1" type="ORF">WUBG_16929</name>
</gene>